<dbReference type="Gramene" id="PHT62708">
    <property type="protein sequence ID" value="PHT62708"/>
    <property type="gene ID" value="T459_33437"/>
</dbReference>
<dbReference type="PANTHER" id="PTHR43238:SF1">
    <property type="entry name" value="GDP-L-FUCOSE SYNTHASE"/>
    <property type="match status" value="1"/>
</dbReference>
<keyword evidence="3" id="KW-1185">Reference proteome</keyword>
<evidence type="ECO:0000313" key="3">
    <source>
        <dbReference type="Proteomes" id="UP000222542"/>
    </source>
</evidence>
<dbReference type="SUPFAM" id="SSF51735">
    <property type="entry name" value="NAD(P)-binding Rossmann-fold domains"/>
    <property type="match status" value="1"/>
</dbReference>
<evidence type="ECO:0000313" key="2">
    <source>
        <dbReference type="EMBL" id="PHT62708.1"/>
    </source>
</evidence>
<proteinExistence type="predicted"/>
<reference evidence="2 3" key="2">
    <citation type="journal article" date="2017" name="Genome Biol.">
        <title>New reference genome sequences of hot pepper reveal the massive evolution of plant disease-resistance genes by retroduplication.</title>
        <authorList>
            <person name="Kim S."/>
            <person name="Park J."/>
            <person name="Yeom S.I."/>
            <person name="Kim Y.M."/>
            <person name="Seo E."/>
            <person name="Kim K.T."/>
            <person name="Kim M.S."/>
            <person name="Lee J.M."/>
            <person name="Cheong K."/>
            <person name="Shin H.S."/>
            <person name="Kim S.B."/>
            <person name="Han K."/>
            <person name="Lee J."/>
            <person name="Park M."/>
            <person name="Lee H.A."/>
            <person name="Lee H.Y."/>
            <person name="Lee Y."/>
            <person name="Oh S."/>
            <person name="Lee J.H."/>
            <person name="Choi E."/>
            <person name="Choi E."/>
            <person name="Lee S.E."/>
            <person name="Jeon J."/>
            <person name="Kim H."/>
            <person name="Choi G."/>
            <person name="Song H."/>
            <person name="Lee J."/>
            <person name="Lee S.C."/>
            <person name="Kwon J.K."/>
            <person name="Lee H.Y."/>
            <person name="Koo N."/>
            <person name="Hong Y."/>
            <person name="Kim R.W."/>
            <person name="Kang W.H."/>
            <person name="Huh J.H."/>
            <person name="Kang B.C."/>
            <person name="Yang T.J."/>
            <person name="Lee Y.H."/>
            <person name="Bennetzen J.L."/>
            <person name="Choi D."/>
        </authorList>
    </citation>
    <scope>NUCLEOTIDE SEQUENCE [LARGE SCALE GENOMIC DNA]</scope>
    <source>
        <strain evidence="3">cv. CM334</strain>
    </source>
</reference>
<feature type="domain" description="NAD-dependent epimerase/dehydratase" evidence="1">
    <location>
        <begin position="1"/>
        <end position="70"/>
    </location>
</feature>
<dbReference type="Gene3D" id="3.90.25.10">
    <property type="entry name" value="UDP-galactose 4-epimerase, domain 1"/>
    <property type="match status" value="1"/>
</dbReference>
<dbReference type="PANTHER" id="PTHR43238">
    <property type="entry name" value="GDP-L-FUCOSE SYNTHASE"/>
    <property type="match status" value="1"/>
</dbReference>
<name>A0A2G2XYZ0_CAPAN</name>
<gene>
    <name evidence="2" type="ORF">T459_33437</name>
</gene>
<dbReference type="EMBL" id="AYRZ02000063">
    <property type="protein sequence ID" value="PHT62708.1"/>
    <property type="molecule type" value="Genomic_DNA"/>
</dbReference>
<dbReference type="STRING" id="4072.A0A2G2XYZ0"/>
<sequence>MPTNLYGRNDNFHLENSHVLPALLRRFHEAKVNKLVNVVVWGSGSLLREFLHVDDLADAVVFLLENYSELEYVNVWSGKEVRIKELEELVNELWGLKGSWFGIRVSRMGHQGSLWIIRRLLDLVGHQRFRSQMVLLIPTKCGEIWKAIVQICALVLVLTLDVTGKKDMKHNFSAEFP</sequence>
<dbReference type="InterPro" id="IPR001509">
    <property type="entry name" value="Epimerase_deHydtase"/>
</dbReference>
<dbReference type="Proteomes" id="UP000222542">
    <property type="component" value="Unassembled WGS sequence"/>
</dbReference>
<evidence type="ECO:0000259" key="1">
    <source>
        <dbReference type="Pfam" id="PF01370"/>
    </source>
</evidence>
<reference evidence="2 3" key="1">
    <citation type="journal article" date="2014" name="Nat. Genet.">
        <title>Genome sequence of the hot pepper provides insights into the evolution of pungency in Capsicum species.</title>
        <authorList>
            <person name="Kim S."/>
            <person name="Park M."/>
            <person name="Yeom S.I."/>
            <person name="Kim Y.M."/>
            <person name="Lee J.M."/>
            <person name="Lee H.A."/>
            <person name="Seo E."/>
            <person name="Choi J."/>
            <person name="Cheong K."/>
            <person name="Kim K.T."/>
            <person name="Jung K."/>
            <person name="Lee G.W."/>
            <person name="Oh S.K."/>
            <person name="Bae C."/>
            <person name="Kim S.B."/>
            <person name="Lee H.Y."/>
            <person name="Kim S.Y."/>
            <person name="Kim M.S."/>
            <person name="Kang B.C."/>
            <person name="Jo Y.D."/>
            <person name="Yang H.B."/>
            <person name="Jeong H.J."/>
            <person name="Kang W.H."/>
            <person name="Kwon J.K."/>
            <person name="Shin C."/>
            <person name="Lim J.Y."/>
            <person name="Park J.H."/>
            <person name="Huh J.H."/>
            <person name="Kim J.S."/>
            <person name="Kim B.D."/>
            <person name="Cohen O."/>
            <person name="Paran I."/>
            <person name="Suh M.C."/>
            <person name="Lee S.B."/>
            <person name="Kim Y.K."/>
            <person name="Shin Y."/>
            <person name="Noh S.J."/>
            <person name="Park J."/>
            <person name="Seo Y.S."/>
            <person name="Kwon S.Y."/>
            <person name="Kim H.A."/>
            <person name="Park J.M."/>
            <person name="Kim H.J."/>
            <person name="Choi S.B."/>
            <person name="Bosland P.W."/>
            <person name="Reeves G."/>
            <person name="Jo S.H."/>
            <person name="Lee B.W."/>
            <person name="Cho H.T."/>
            <person name="Choi H.S."/>
            <person name="Lee M.S."/>
            <person name="Yu Y."/>
            <person name="Do Choi Y."/>
            <person name="Park B.S."/>
            <person name="van Deynze A."/>
            <person name="Ashrafi H."/>
            <person name="Hill T."/>
            <person name="Kim W.T."/>
            <person name="Pai H.S."/>
            <person name="Ahn H.K."/>
            <person name="Yeam I."/>
            <person name="Giovannoni J.J."/>
            <person name="Rose J.K."/>
            <person name="Sorensen I."/>
            <person name="Lee S.J."/>
            <person name="Kim R.W."/>
            <person name="Choi I.Y."/>
            <person name="Choi B.S."/>
            <person name="Lim J.S."/>
            <person name="Lee Y.H."/>
            <person name="Choi D."/>
        </authorList>
    </citation>
    <scope>NUCLEOTIDE SEQUENCE [LARGE SCALE GENOMIC DNA]</scope>
    <source>
        <strain evidence="3">cv. CM334</strain>
    </source>
</reference>
<dbReference type="Pfam" id="PF01370">
    <property type="entry name" value="Epimerase"/>
    <property type="match status" value="1"/>
</dbReference>
<dbReference type="GO" id="GO:0050577">
    <property type="term" value="F:GDP-L-fucose synthase activity"/>
    <property type="evidence" value="ECO:0000318"/>
    <property type="project" value="GO_Central"/>
</dbReference>
<dbReference type="InterPro" id="IPR036291">
    <property type="entry name" value="NAD(P)-bd_dom_sf"/>
</dbReference>
<dbReference type="AlphaFoldDB" id="A0A2G2XYZ0"/>
<dbReference type="Gene3D" id="3.40.50.720">
    <property type="entry name" value="NAD(P)-binding Rossmann-like Domain"/>
    <property type="match status" value="1"/>
</dbReference>
<comment type="caution">
    <text evidence="2">The sequence shown here is derived from an EMBL/GenBank/DDBJ whole genome shotgun (WGS) entry which is preliminary data.</text>
</comment>
<protein>
    <submittedName>
        <fullName evidence="2">GDP-L-fucose synthase 1</fullName>
    </submittedName>
</protein>
<organism evidence="2 3">
    <name type="scientific">Capsicum annuum</name>
    <name type="common">Capsicum pepper</name>
    <dbReference type="NCBI Taxonomy" id="4072"/>
    <lineage>
        <taxon>Eukaryota</taxon>
        <taxon>Viridiplantae</taxon>
        <taxon>Streptophyta</taxon>
        <taxon>Embryophyta</taxon>
        <taxon>Tracheophyta</taxon>
        <taxon>Spermatophyta</taxon>
        <taxon>Magnoliopsida</taxon>
        <taxon>eudicotyledons</taxon>
        <taxon>Gunneridae</taxon>
        <taxon>Pentapetalae</taxon>
        <taxon>asterids</taxon>
        <taxon>lamiids</taxon>
        <taxon>Solanales</taxon>
        <taxon>Solanaceae</taxon>
        <taxon>Solanoideae</taxon>
        <taxon>Capsiceae</taxon>
        <taxon>Capsicum</taxon>
    </lineage>
</organism>
<accession>A0A2G2XYZ0</accession>